<feature type="domain" description="WRKY" evidence="7">
    <location>
        <begin position="134"/>
        <end position="200"/>
    </location>
</feature>
<dbReference type="Gramene" id="HORVU.MOREX.r3.4HG0410410.1">
    <property type="protein sequence ID" value="HORVU.MOREX.r3.4HG0410410.1"/>
    <property type="gene ID" value="HORVU.MOREX.r3.4HG0410410"/>
</dbReference>
<accession>A0A8I6Y4G9</accession>
<dbReference type="SUPFAM" id="SSF118290">
    <property type="entry name" value="WRKY DNA-binding domain"/>
    <property type="match status" value="1"/>
</dbReference>
<evidence type="ECO:0000313" key="8">
    <source>
        <dbReference type="EnsemblPlants" id="HORVU.MOREX.r3.4HG0410410.1"/>
    </source>
</evidence>
<reference evidence="8" key="2">
    <citation type="submission" date="2020-10" db="EMBL/GenBank/DDBJ databases">
        <authorList>
            <person name="Scholz U."/>
            <person name="Mascher M."/>
            <person name="Fiebig A."/>
        </authorList>
    </citation>
    <scope>NUCLEOTIDE SEQUENCE [LARGE SCALE GENOMIC DNA]</scope>
    <source>
        <strain evidence="8">cv. Morex</strain>
    </source>
</reference>
<evidence type="ECO:0000256" key="4">
    <source>
        <dbReference type="ARBA" id="ARBA00023163"/>
    </source>
</evidence>
<dbReference type="GO" id="GO:0000976">
    <property type="term" value="F:transcription cis-regulatory region binding"/>
    <property type="evidence" value="ECO:0000318"/>
    <property type="project" value="GO_Central"/>
</dbReference>
<sequence length="283" mass="30440">MDSGDWGLEAVVRSCGGSTVVPGSEAEPEPPAARARRGVAARVEFVGQRMKVAASSSLYDVLEVPQPPFSITPSSASHERSMFFSLLSASTSRQTLPGRKQAGRKPGAGAPTPRRPKRSKKNVVRLVPVADGGVNNSTVDDLWAWRKYGQKPIKGSPHPRAYYKCSSLRACTARKLVDRSPAEPEALIVTYIDDHCHAVPVLINTLAGTAHHPPKSPRGTTASGEAAPASREVDDADVPSSIAAELADDKSKLRARARVELDDFFGSFQFPQHRVFEDVGDHV</sequence>
<evidence type="ECO:0000313" key="9">
    <source>
        <dbReference type="Proteomes" id="UP000011116"/>
    </source>
</evidence>
<dbReference type="PANTHER" id="PTHR32096">
    <property type="entry name" value="WRKY TRANSCRIPTION FACTOR 30-RELATED-RELATED"/>
    <property type="match status" value="1"/>
</dbReference>
<dbReference type="SMART" id="SM00774">
    <property type="entry name" value="WRKY"/>
    <property type="match status" value="1"/>
</dbReference>
<dbReference type="GO" id="GO:0005634">
    <property type="term" value="C:nucleus"/>
    <property type="evidence" value="ECO:0000318"/>
    <property type="project" value="GO_Central"/>
</dbReference>
<evidence type="ECO:0000256" key="1">
    <source>
        <dbReference type="ARBA" id="ARBA00004123"/>
    </source>
</evidence>
<dbReference type="EnsemblPlants" id="HORVU.MOREX.r3.4HG0410410.1">
    <property type="protein sequence ID" value="HORVU.MOREX.r3.4HG0410410.1"/>
    <property type="gene ID" value="HORVU.MOREX.r3.4HG0410410"/>
</dbReference>
<keyword evidence="9" id="KW-1185">Reference proteome</keyword>
<reference evidence="8" key="3">
    <citation type="submission" date="2022-01" db="UniProtKB">
        <authorList>
            <consortium name="EnsemblPlants"/>
        </authorList>
    </citation>
    <scope>IDENTIFICATION</scope>
    <source>
        <strain evidence="8">subsp. vulgare</strain>
    </source>
</reference>
<dbReference type="InterPro" id="IPR036576">
    <property type="entry name" value="WRKY_dom_sf"/>
</dbReference>
<dbReference type="Gene3D" id="2.20.25.80">
    <property type="entry name" value="WRKY domain"/>
    <property type="match status" value="1"/>
</dbReference>
<dbReference type="PROSITE" id="PS50811">
    <property type="entry name" value="WRKY"/>
    <property type="match status" value="1"/>
</dbReference>
<feature type="region of interest" description="Disordered" evidence="6">
    <location>
        <begin position="90"/>
        <end position="121"/>
    </location>
</feature>
<keyword evidence="4" id="KW-0804">Transcription</keyword>
<evidence type="ECO:0000256" key="3">
    <source>
        <dbReference type="ARBA" id="ARBA00023125"/>
    </source>
</evidence>
<proteinExistence type="predicted"/>
<dbReference type="Proteomes" id="UP000011116">
    <property type="component" value="Chromosome 4H"/>
</dbReference>
<dbReference type="PANTHER" id="PTHR32096:SF93">
    <property type="entry name" value="WRKY DOMAIN-CONTAINING PROTEIN"/>
    <property type="match status" value="1"/>
</dbReference>
<dbReference type="InterPro" id="IPR044810">
    <property type="entry name" value="WRKY_plant"/>
</dbReference>
<feature type="region of interest" description="Disordered" evidence="6">
    <location>
        <begin position="209"/>
        <end position="241"/>
    </location>
</feature>
<evidence type="ECO:0000256" key="6">
    <source>
        <dbReference type="SAM" id="MobiDB-lite"/>
    </source>
</evidence>
<feature type="region of interest" description="Disordered" evidence="6">
    <location>
        <begin position="16"/>
        <end position="35"/>
    </location>
</feature>
<dbReference type="AlphaFoldDB" id="A0A8I6Y4G9"/>
<dbReference type="Gramene" id="HORVU.MOREX.r2.4HG0341890.1">
    <property type="protein sequence ID" value="HORVU.MOREX.r2.4HG0341890.1"/>
    <property type="gene ID" value="HORVU.MOREX.r2.4HG0341890"/>
</dbReference>
<dbReference type="SMR" id="A0A8I6Y4G9"/>
<dbReference type="GO" id="GO:0003700">
    <property type="term" value="F:DNA-binding transcription factor activity"/>
    <property type="evidence" value="ECO:0000318"/>
    <property type="project" value="GO_Central"/>
</dbReference>
<organism evidence="8 9">
    <name type="scientific">Hordeum vulgare subsp. vulgare</name>
    <name type="common">Domesticated barley</name>
    <dbReference type="NCBI Taxonomy" id="112509"/>
    <lineage>
        <taxon>Eukaryota</taxon>
        <taxon>Viridiplantae</taxon>
        <taxon>Streptophyta</taxon>
        <taxon>Embryophyta</taxon>
        <taxon>Tracheophyta</taxon>
        <taxon>Spermatophyta</taxon>
        <taxon>Magnoliopsida</taxon>
        <taxon>Liliopsida</taxon>
        <taxon>Poales</taxon>
        <taxon>Poaceae</taxon>
        <taxon>BOP clade</taxon>
        <taxon>Pooideae</taxon>
        <taxon>Triticodae</taxon>
        <taxon>Triticeae</taxon>
        <taxon>Hordeinae</taxon>
        <taxon>Hordeum</taxon>
    </lineage>
</organism>
<reference evidence="9" key="1">
    <citation type="journal article" date="2012" name="Nature">
        <title>A physical, genetic and functional sequence assembly of the barley genome.</title>
        <authorList>
            <consortium name="The International Barley Genome Sequencing Consortium"/>
            <person name="Mayer K.F."/>
            <person name="Waugh R."/>
            <person name="Brown J.W."/>
            <person name="Schulman A."/>
            <person name="Langridge P."/>
            <person name="Platzer M."/>
            <person name="Fincher G.B."/>
            <person name="Muehlbauer G.J."/>
            <person name="Sato K."/>
            <person name="Close T.J."/>
            <person name="Wise R.P."/>
            <person name="Stein N."/>
        </authorList>
    </citation>
    <scope>NUCLEOTIDE SEQUENCE [LARGE SCALE GENOMIC DNA]</scope>
    <source>
        <strain evidence="9">cv. Morex</strain>
    </source>
</reference>
<keyword evidence="5" id="KW-0539">Nucleus</keyword>
<keyword evidence="2" id="KW-0805">Transcription regulation</keyword>
<evidence type="ECO:0000256" key="5">
    <source>
        <dbReference type="ARBA" id="ARBA00023242"/>
    </source>
</evidence>
<evidence type="ECO:0000259" key="7">
    <source>
        <dbReference type="PROSITE" id="PS50811"/>
    </source>
</evidence>
<name>A0A8I6Y4G9_HORVV</name>
<evidence type="ECO:0000256" key="2">
    <source>
        <dbReference type="ARBA" id="ARBA00023015"/>
    </source>
</evidence>
<comment type="subcellular location">
    <subcellularLocation>
        <location evidence="1">Nucleus</location>
    </subcellularLocation>
</comment>
<dbReference type="Pfam" id="PF03106">
    <property type="entry name" value="WRKY"/>
    <property type="match status" value="1"/>
</dbReference>
<protein>
    <recommendedName>
        <fullName evidence="7">WRKY domain-containing protein</fullName>
    </recommendedName>
</protein>
<keyword evidence="3" id="KW-0238">DNA-binding</keyword>
<dbReference type="InterPro" id="IPR003657">
    <property type="entry name" value="WRKY_dom"/>
</dbReference>